<dbReference type="EMBL" id="BMNC01000005">
    <property type="protein sequence ID" value="GGM99680.1"/>
    <property type="molecule type" value="Genomic_DNA"/>
</dbReference>
<accession>A0ABQ2I5Y8</accession>
<reference evidence="2" key="1">
    <citation type="journal article" date="2019" name="Int. J. Syst. Evol. Microbiol.">
        <title>The Global Catalogue of Microorganisms (GCM) 10K type strain sequencing project: providing services to taxonomists for standard genome sequencing and annotation.</title>
        <authorList>
            <consortium name="The Broad Institute Genomics Platform"/>
            <consortium name="The Broad Institute Genome Sequencing Center for Infectious Disease"/>
            <person name="Wu L."/>
            <person name="Ma J."/>
        </authorList>
    </citation>
    <scope>NUCLEOTIDE SEQUENCE [LARGE SCALE GENOMIC DNA]</scope>
    <source>
        <strain evidence="2">CGMCC 4.7319</strain>
    </source>
</reference>
<dbReference type="Proteomes" id="UP000597656">
    <property type="component" value="Unassembled WGS sequence"/>
</dbReference>
<protein>
    <submittedName>
        <fullName evidence="1">Uncharacterized protein</fullName>
    </submittedName>
</protein>
<evidence type="ECO:0000313" key="2">
    <source>
        <dbReference type="Proteomes" id="UP000597656"/>
    </source>
</evidence>
<evidence type="ECO:0000313" key="1">
    <source>
        <dbReference type="EMBL" id="GGM99680.1"/>
    </source>
</evidence>
<gene>
    <name evidence="1" type="ORF">GCM10011609_42570</name>
</gene>
<proteinExistence type="predicted"/>
<keyword evidence="2" id="KW-1185">Reference proteome</keyword>
<sequence length="318" mass="35544">MELSRPAKITIRQWWLASVRAHDKAALANGVPLYLTLPGQHGLDIKLLIDEGVIRTTEAGPIVAADASRIVAIESNMMACGLLRKKIPGLSVRQENISGMLSWNFPDVFPDSKNKKQFRAAVVNLDFNQSLKMHPDGTIPVLNAIDKIARIHEGDINRPPIDWTLCLTLNADLICTPQQRGEQAAFIADQVFDCPDLMLWVETHLRDQLDELEQKPEVLDSWDKAIVQRLLMVLVPLRIIQLACARGWRVNCQYVAGYGEHPQETPMVTFVINFEWNDTGRVTPAQTSKTCREQLPAAMCRVLGDGSVEHLPASGTLW</sequence>
<comment type="caution">
    <text evidence="1">The sequence shown here is derived from an EMBL/GenBank/DDBJ whole genome shotgun (WGS) entry which is preliminary data.</text>
</comment>
<name>A0ABQ2I5Y8_9PSEU</name>
<organism evidence="1 2">
    <name type="scientific">Lentzea pudingi</name>
    <dbReference type="NCBI Taxonomy" id="1789439"/>
    <lineage>
        <taxon>Bacteria</taxon>
        <taxon>Bacillati</taxon>
        <taxon>Actinomycetota</taxon>
        <taxon>Actinomycetes</taxon>
        <taxon>Pseudonocardiales</taxon>
        <taxon>Pseudonocardiaceae</taxon>
        <taxon>Lentzea</taxon>
    </lineage>
</organism>